<dbReference type="SUPFAM" id="SSF117281">
    <property type="entry name" value="Kelch motif"/>
    <property type="match status" value="1"/>
</dbReference>
<feature type="compositionally biased region" description="Acidic residues" evidence="1">
    <location>
        <begin position="521"/>
        <end position="548"/>
    </location>
</feature>
<organism evidence="2">
    <name type="scientific">Amblyomma maculatum</name>
    <name type="common">Gulf Coast tick</name>
    <dbReference type="NCBI Taxonomy" id="34609"/>
    <lineage>
        <taxon>Eukaryota</taxon>
        <taxon>Metazoa</taxon>
        <taxon>Ecdysozoa</taxon>
        <taxon>Arthropoda</taxon>
        <taxon>Chelicerata</taxon>
        <taxon>Arachnida</taxon>
        <taxon>Acari</taxon>
        <taxon>Parasitiformes</taxon>
        <taxon>Ixodida</taxon>
        <taxon>Ixodoidea</taxon>
        <taxon>Ixodidae</taxon>
        <taxon>Amblyomminae</taxon>
        <taxon>Amblyomma</taxon>
    </lineage>
</organism>
<dbReference type="InterPro" id="IPR052588">
    <property type="entry name" value="Kelch_domain_protein"/>
</dbReference>
<accession>G3MHD5</accession>
<feature type="non-terminal residue" evidence="2">
    <location>
        <position position="1"/>
    </location>
</feature>
<dbReference type="Gene3D" id="2.120.10.80">
    <property type="entry name" value="Kelch-type beta propeller"/>
    <property type="match status" value="2"/>
</dbReference>
<dbReference type="EMBL" id="JO841286">
    <property type="protein sequence ID" value="AEO32903.1"/>
    <property type="molecule type" value="mRNA"/>
</dbReference>
<evidence type="ECO:0008006" key="3">
    <source>
        <dbReference type="Google" id="ProtNLM"/>
    </source>
</evidence>
<sequence length="560" mass="62802">GLEVRFSNVLLHVFCSGSSGSRGTLVFDSQFNPLETMGKRDKKKGRGVEKTIAKTEKKAAQKLKKELAAKGEEDIEKLISQFVEEDRKRLAVTEELVEPPSSRSAATLCVHPEKDQLLLFGGEYFNGQKTFMYNELYVYNIKKNNWLLVKTPNRPPPRCAHQAVMVPQGGGQMWLFGGEFASPTRSQFYHYKDLWVYHVVSRSWEQVNAPGGPSSRSGHRMMHLGRQLLLFGGFHESVRDYRYFNDVFLFDLDHRMWTKVECSNSGPSPRSGCQLLPVAEGKVLLYGGYSREKVKKDLDQGKAHTDMFLLQADAHSPGKWKWSTMKQSGCRPGPRSGMSVAVQPQSCRAYFFGGVQDQEEEETLVGHFFNDLLCLDMDRGFWRQVVLRAPGEKTDAQLTDVGAKEDGPHEDLHKLHIDEPVVTSDDGVFTVKIGPSKEKPTADATSQEAASSETPKESFVPAPRMGSCLAIKHGIFYLYGGMFEDSDRQFTLSDMYALDLHKLDRWKVLVPMDPQTQEWLGSDDSDSESGEDMETGEEDDDDSEDDKSDEGACASAGSEK</sequence>
<name>G3MHD5_AMBMU</name>
<evidence type="ECO:0000313" key="2">
    <source>
        <dbReference type="EMBL" id="AEO32903.1"/>
    </source>
</evidence>
<protein>
    <recommendedName>
        <fullName evidence="3">DUF4110 domain-containing protein</fullName>
    </recommendedName>
</protein>
<dbReference type="Pfam" id="PF24681">
    <property type="entry name" value="Kelch_KLHDC2_KLHL20_DRC7"/>
    <property type="match status" value="1"/>
</dbReference>
<feature type="compositionally biased region" description="Polar residues" evidence="1">
    <location>
        <begin position="443"/>
        <end position="453"/>
    </location>
</feature>
<feature type="region of interest" description="Disordered" evidence="1">
    <location>
        <begin position="516"/>
        <end position="560"/>
    </location>
</feature>
<proteinExistence type="evidence at transcript level"/>
<feature type="region of interest" description="Disordered" evidence="1">
    <location>
        <begin position="433"/>
        <end position="462"/>
    </location>
</feature>
<dbReference type="PANTHER" id="PTHR46063:SF1">
    <property type="entry name" value="KELCH DOMAIN-CONTAINING PROTEIN 4"/>
    <property type="match status" value="1"/>
</dbReference>
<evidence type="ECO:0000256" key="1">
    <source>
        <dbReference type="SAM" id="MobiDB-lite"/>
    </source>
</evidence>
<dbReference type="AlphaFoldDB" id="G3MHD5"/>
<dbReference type="InterPro" id="IPR015915">
    <property type="entry name" value="Kelch-typ_b-propeller"/>
</dbReference>
<reference evidence="2" key="1">
    <citation type="journal article" date="2011" name="PLoS ONE">
        <title>A deep insight into the sialotranscriptome of the gulf coast tick, Amblyomma maculatum.</title>
        <authorList>
            <person name="Karim S."/>
            <person name="Singh P."/>
            <person name="Ribeiro J.M."/>
        </authorList>
    </citation>
    <scope>NUCLEOTIDE SEQUENCE</scope>
    <source>
        <tissue evidence="2">Salivary gland</tissue>
    </source>
</reference>
<dbReference type="PANTHER" id="PTHR46063">
    <property type="entry name" value="KELCH DOMAIN-CONTAINING PROTEIN"/>
    <property type="match status" value="1"/>
</dbReference>